<dbReference type="GO" id="GO:0016616">
    <property type="term" value="F:oxidoreductase activity, acting on the CH-OH group of donors, NAD or NADP as acceptor"/>
    <property type="evidence" value="ECO:0007669"/>
    <property type="project" value="InterPro"/>
</dbReference>
<dbReference type="InterPro" id="IPR002225">
    <property type="entry name" value="3Beta_OHSteriod_DH/Estase"/>
</dbReference>
<protein>
    <recommendedName>
        <fullName evidence="4">3-beta hydroxysteroid dehydrogenase/isomerase domain-containing protein</fullName>
    </recommendedName>
</protein>
<proteinExistence type="inferred from homology"/>
<dbReference type="SUPFAM" id="SSF51735">
    <property type="entry name" value="NAD(P)-binding Rossmann-fold domains"/>
    <property type="match status" value="1"/>
</dbReference>
<dbReference type="Proteomes" id="UP001381693">
    <property type="component" value="Unassembled WGS sequence"/>
</dbReference>
<dbReference type="PANTHER" id="PTHR43245">
    <property type="entry name" value="BIFUNCTIONAL POLYMYXIN RESISTANCE PROTEIN ARNA"/>
    <property type="match status" value="1"/>
</dbReference>
<name>A0AAN8ZP34_HALRR</name>
<dbReference type="GO" id="GO:0006694">
    <property type="term" value="P:steroid biosynthetic process"/>
    <property type="evidence" value="ECO:0007669"/>
    <property type="project" value="InterPro"/>
</dbReference>
<evidence type="ECO:0000256" key="2">
    <source>
        <dbReference type="ARBA" id="ARBA00023002"/>
    </source>
</evidence>
<feature type="domain" description="3-beta hydroxysteroid dehydrogenase/isomerase" evidence="4">
    <location>
        <begin position="46"/>
        <end position="303"/>
    </location>
</feature>
<dbReference type="InterPro" id="IPR036291">
    <property type="entry name" value="NAD(P)-bd_dom_sf"/>
</dbReference>
<dbReference type="AlphaFoldDB" id="A0AAN8ZP34"/>
<evidence type="ECO:0000256" key="3">
    <source>
        <dbReference type="RuleBase" id="RU004475"/>
    </source>
</evidence>
<evidence type="ECO:0000313" key="6">
    <source>
        <dbReference type="Proteomes" id="UP001381693"/>
    </source>
</evidence>
<keyword evidence="2 3" id="KW-0560">Oxidoreductase</keyword>
<keyword evidence="6" id="KW-1185">Reference proteome</keyword>
<evidence type="ECO:0000313" key="5">
    <source>
        <dbReference type="EMBL" id="KAK7020152.1"/>
    </source>
</evidence>
<dbReference type="Pfam" id="PF01073">
    <property type="entry name" value="3Beta_HSD"/>
    <property type="match status" value="1"/>
</dbReference>
<comment type="caution">
    <text evidence="5">The sequence shown here is derived from an EMBL/GenBank/DDBJ whole genome shotgun (WGS) entry which is preliminary data.</text>
</comment>
<comment type="similarity">
    <text evidence="1 3">Belongs to the 3-beta-HSD family.</text>
</comment>
<dbReference type="InterPro" id="IPR050177">
    <property type="entry name" value="Lipid_A_modif_metabolic_enz"/>
</dbReference>
<organism evidence="5 6">
    <name type="scientific">Halocaridina rubra</name>
    <name type="common">Hawaiian red shrimp</name>
    <dbReference type="NCBI Taxonomy" id="373956"/>
    <lineage>
        <taxon>Eukaryota</taxon>
        <taxon>Metazoa</taxon>
        <taxon>Ecdysozoa</taxon>
        <taxon>Arthropoda</taxon>
        <taxon>Crustacea</taxon>
        <taxon>Multicrustacea</taxon>
        <taxon>Malacostraca</taxon>
        <taxon>Eumalacostraca</taxon>
        <taxon>Eucarida</taxon>
        <taxon>Decapoda</taxon>
        <taxon>Pleocyemata</taxon>
        <taxon>Caridea</taxon>
        <taxon>Atyoidea</taxon>
        <taxon>Atyidae</taxon>
        <taxon>Halocaridina</taxon>
    </lineage>
</organism>
<dbReference type="EMBL" id="JAXCGZ010022966">
    <property type="protein sequence ID" value="KAK7020152.1"/>
    <property type="molecule type" value="Genomic_DNA"/>
</dbReference>
<sequence>MAQDITVVILGGCGFLGQHIVAELLTEKEKLKTTPPEEGEEGKRLNIKEIKVLDIKPFTEDCLTGQREDGKSVKYQECDIRNLNNLTENLKGATAVINCAAVTPDFSRENLGCGDRMQQVNIFGVQNLLTACQEVGVSVLIHTSSVSVKMGGQKLVEHTESLSPEVPEDKLILGEYARGRLKTDQLVLEAHGTKSNEGTALRTMVIRPPILYGEGDNSFVPFIYKLAKANGNQLPSVGHPDAFLQAAYAGNVALAYVCALKHLLTEEDDGNLQYCGGLPVYVTDDTPPNNVPALTEPFLSHMKFAPSQMLSYWTLSLILCWKHLKAMMFGIRDNFGELSPLPTWPLHKLAGSIAVVSRMRAELCLGYTPQYSWEQAMKRSNLYYSRKLA</sequence>
<dbReference type="PANTHER" id="PTHR43245:SF51">
    <property type="entry name" value="SHORT CHAIN DEHYDROGENASE_REDUCTASE FAMILY 42E, MEMBER 2"/>
    <property type="match status" value="1"/>
</dbReference>
<reference evidence="5 6" key="1">
    <citation type="submission" date="2023-11" db="EMBL/GenBank/DDBJ databases">
        <title>Halocaridina rubra genome assembly.</title>
        <authorList>
            <person name="Smith C."/>
        </authorList>
    </citation>
    <scope>NUCLEOTIDE SEQUENCE [LARGE SCALE GENOMIC DNA]</scope>
    <source>
        <strain evidence="5">EP-1</strain>
        <tissue evidence="5">Whole</tissue>
    </source>
</reference>
<gene>
    <name evidence="5" type="ORF">SK128_022298</name>
</gene>
<evidence type="ECO:0000259" key="4">
    <source>
        <dbReference type="Pfam" id="PF01073"/>
    </source>
</evidence>
<accession>A0AAN8ZP34</accession>
<dbReference type="Gene3D" id="3.40.50.720">
    <property type="entry name" value="NAD(P)-binding Rossmann-like Domain"/>
    <property type="match status" value="1"/>
</dbReference>
<evidence type="ECO:0000256" key="1">
    <source>
        <dbReference type="ARBA" id="ARBA00009219"/>
    </source>
</evidence>